<name>A0ABT7ECQ9_9FIRM</name>
<comment type="caution">
    <text evidence="2">The sequence shown here is derived from an EMBL/GenBank/DDBJ whole genome shotgun (WGS) entry which is preliminary data.</text>
</comment>
<sequence>MSNRGCDRRRALLEELCNDWDKLNISAKALIITGMLLFISVIFIAFYSNGDSGMRQSVGVVFRSSLSSIFGFLLSSNIKTQKTKINNSMSRAINEEECEEEIEIYNYKEGNLIQISIALFVCLVSIICILVIYITDNSQNIQSISHLRDLMCISIGFLLGESNIKK</sequence>
<dbReference type="EMBL" id="JASKYM010000010">
    <property type="protein sequence ID" value="MDK2564703.1"/>
    <property type="molecule type" value="Genomic_DNA"/>
</dbReference>
<organism evidence="2 3">
    <name type="scientific">Romboutsia sedimentorum</name>
    <dbReference type="NCBI Taxonomy" id="1368474"/>
    <lineage>
        <taxon>Bacteria</taxon>
        <taxon>Bacillati</taxon>
        <taxon>Bacillota</taxon>
        <taxon>Clostridia</taxon>
        <taxon>Peptostreptococcales</taxon>
        <taxon>Peptostreptococcaceae</taxon>
        <taxon>Romboutsia</taxon>
    </lineage>
</organism>
<evidence type="ECO:0000313" key="2">
    <source>
        <dbReference type="EMBL" id="MDK2564703.1"/>
    </source>
</evidence>
<dbReference type="RefSeq" id="WP_284133617.1">
    <property type="nucleotide sequence ID" value="NZ_JASKYM010000010.1"/>
</dbReference>
<reference evidence="2 3" key="1">
    <citation type="submission" date="2023-05" db="EMBL/GenBank/DDBJ databases">
        <title>Rombocin, a short stable natural nisin variant, displays selective antimicrobial activity against Listeria monocytogenes and employs dual mode of action to kill target bacterial strains.</title>
        <authorList>
            <person name="Wambui J."/>
            <person name="Stephan R."/>
            <person name="Kuipers O.P."/>
        </authorList>
    </citation>
    <scope>NUCLEOTIDE SEQUENCE [LARGE SCALE GENOMIC DNA]</scope>
    <source>
        <strain evidence="2 3">RC002</strain>
    </source>
</reference>
<feature type="transmembrane region" description="Helical" evidence="1">
    <location>
        <begin position="29"/>
        <end position="48"/>
    </location>
</feature>
<evidence type="ECO:0000256" key="1">
    <source>
        <dbReference type="SAM" id="Phobius"/>
    </source>
</evidence>
<evidence type="ECO:0000313" key="3">
    <source>
        <dbReference type="Proteomes" id="UP001301012"/>
    </source>
</evidence>
<proteinExistence type="predicted"/>
<gene>
    <name evidence="2" type="ORF">QOZ84_14270</name>
</gene>
<protein>
    <submittedName>
        <fullName evidence="2">Uncharacterized protein</fullName>
    </submittedName>
</protein>
<dbReference type="Proteomes" id="UP001301012">
    <property type="component" value="Unassembled WGS sequence"/>
</dbReference>
<accession>A0ABT7ECQ9</accession>
<keyword evidence="1" id="KW-0812">Transmembrane</keyword>
<keyword evidence="1" id="KW-0472">Membrane</keyword>
<keyword evidence="1" id="KW-1133">Transmembrane helix</keyword>
<feature type="transmembrane region" description="Helical" evidence="1">
    <location>
        <begin position="112"/>
        <end position="134"/>
    </location>
</feature>
<keyword evidence="3" id="KW-1185">Reference proteome</keyword>